<dbReference type="Proteomes" id="UP001501570">
    <property type="component" value="Unassembled WGS sequence"/>
</dbReference>
<feature type="domain" description="Hydantoinase B/oxoprolinase" evidence="1">
    <location>
        <begin position="9"/>
        <end position="524"/>
    </location>
</feature>
<evidence type="ECO:0000259" key="1">
    <source>
        <dbReference type="Pfam" id="PF02538"/>
    </source>
</evidence>
<dbReference type="Pfam" id="PF02538">
    <property type="entry name" value="Hydantoinase_B"/>
    <property type="match status" value="1"/>
</dbReference>
<keyword evidence="3" id="KW-1185">Reference proteome</keyword>
<proteinExistence type="predicted"/>
<gene>
    <name evidence="2" type="ORF">GCM10023322_76860</name>
</gene>
<evidence type="ECO:0000313" key="3">
    <source>
        <dbReference type="Proteomes" id="UP001501570"/>
    </source>
</evidence>
<dbReference type="RefSeq" id="WP_345638237.1">
    <property type="nucleotide sequence ID" value="NZ_BAABJQ010000040.1"/>
</dbReference>
<dbReference type="PANTHER" id="PTHR11365:SF23">
    <property type="entry name" value="HYPOTHETICAL 5-OXOPROLINASE (EUROFUNG)-RELATED"/>
    <property type="match status" value="1"/>
</dbReference>
<dbReference type="InterPro" id="IPR003692">
    <property type="entry name" value="Hydantoinase_B"/>
</dbReference>
<name>A0ABP9SSL0_9ACTN</name>
<comment type="caution">
    <text evidence="2">The sequence shown here is derived from an EMBL/GenBank/DDBJ whole genome shotgun (WGS) entry which is preliminary data.</text>
</comment>
<dbReference type="EMBL" id="BAABJQ010000040">
    <property type="protein sequence ID" value="GAA5199987.1"/>
    <property type="molecule type" value="Genomic_DNA"/>
</dbReference>
<organism evidence="2 3">
    <name type="scientific">Rugosimonospora acidiphila</name>
    <dbReference type="NCBI Taxonomy" id="556531"/>
    <lineage>
        <taxon>Bacteria</taxon>
        <taxon>Bacillati</taxon>
        <taxon>Actinomycetota</taxon>
        <taxon>Actinomycetes</taxon>
        <taxon>Micromonosporales</taxon>
        <taxon>Micromonosporaceae</taxon>
        <taxon>Rugosimonospora</taxon>
    </lineage>
</organism>
<sequence length="573" mass="61063">MTTATVLAAELTRSRLSATIGELTQLLYRSAYSTLMRESRDCSISLLSEKGEVLVDRPGPFHGSSYNYLIRRVIERYDDLAPGDVFMTNHPYDAGVPHTPDLAVVVPAFAGDTLVGFSASIAHKSDFGGSVIGSASMDATQLYQEGLLLPVTRVARGADAELDPGVMGIIAANVRTPDLFFGDMRAQLGVTRVGAARLSALAERTGVRVLRDCFAMLLDQGERALRDAISSWPDGEATVTGYLDSDGIRDRPVRITVTARIQGDGMVFDLTESDDQTLGPVNMTRMYGDSAVFYAVISCAAPDFGFNDGIRRVVTIERRPGSLFDPGPTAPVGAATSMQHRLVDLCFEALGELVPGAGSAHSGGSGGTVGIEWASSEQRGRSFQYEVLGTGMGAVHDSDGVSGVTAYYTNLGITPVEVLESQYPVRINRFELVTDSGGAGRYRGGLSYRREYEALAPASVRRRSERGKFPARGVAGGQDGSLATVSIRRADGTVESLPVAGRYELHPHDLLTIEGSGAGGYGDPKTRPAELVLADVRAGIVSVPAAAQAYGVVIDERVELDEQATELARRESR</sequence>
<accession>A0ABP9SSL0</accession>
<reference evidence="3" key="1">
    <citation type="journal article" date="2019" name="Int. J. Syst. Evol. Microbiol.">
        <title>The Global Catalogue of Microorganisms (GCM) 10K type strain sequencing project: providing services to taxonomists for standard genome sequencing and annotation.</title>
        <authorList>
            <consortium name="The Broad Institute Genomics Platform"/>
            <consortium name="The Broad Institute Genome Sequencing Center for Infectious Disease"/>
            <person name="Wu L."/>
            <person name="Ma J."/>
        </authorList>
    </citation>
    <scope>NUCLEOTIDE SEQUENCE [LARGE SCALE GENOMIC DNA]</scope>
    <source>
        <strain evidence="3">JCM 18304</strain>
    </source>
</reference>
<dbReference type="InterPro" id="IPR045079">
    <property type="entry name" value="Oxoprolinase-like"/>
</dbReference>
<dbReference type="PANTHER" id="PTHR11365">
    <property type="entry name" value="5-OXOPROLINASE RELATED"/>
    <property type="match status" value="1"/>
</dbReference>
<protein>
    <submittedName>
        <fullName evidence="2">Hydantoinase B/oxoprolinase family protein</fullName>
    </submittedName>
</protein>
<evidence type="ECO:0000313" key="2">
    <source>
        <dbReference type="EMBL" id="GAA5199987.1"/>
    </source>
</evidence>